<reference evidence="7 8" key="1">
    <citation type="journal article" date="2018" name="Gigascience">
        <title>Genomes of trombidid mites reveal novel predicted allergens and laterally-transferred genes associated with secondary metabolism.</title>
        <authorList>
            <person name="Dong X."/>
            <person name="Chaisiri K."/>
            <person name="Xia D."/>
            <person name="Armstrong S.D."/>
            <person name="Fang Y."/>
            <person name="Donnelly M.J."/>
            <person name="Kadowaki T."/>
            <person name="McGarry J.W."/>
            <person name="Darby A.C."/>
            <person name="Makepeace B.L."/>
        </authorList>
    </citation>
    <scope>NUCLEOTIDE SEQUENCE [LARGE SCALE GENOMIC DNA]</scope>
    <source>
        <strain evidence="7">UoL-WK</strain>
    </source>
</reference>
<dbReference type="OrthoDB" id="6503813at2759"/>
<feature type="signal peptide" evidence="6">
    <location>
        <begin position="1"/>
        <end position="18"/>
    </location>
</feature>
<comment type="caution">
    <text evidence="7">The sequence shown here is derived from an EMBL/GenBank/DDBJ whole genome shotgun (WGS) entry which is preliminary data.</text>
</comment>
<keyword evidence="7" id="KW-0762">Sugar transport</keyword>
<keyword evidence="6" id="KW-0732">Signal</keyword>
<dbReference type="Pfam" id="PF07690">
    <property type="entry name" value="MFS_1"/>
    <property type="match status" value="1"/>
</dbReference>
<dbReference type="Proteomes" id="UP000285301">
    <property type="component" value="Unassembled WGS sequence"/>
</dbReference>
<dbReference type="PANTHER" id="PTHR23121">
    <property type="entry name" value="SODIUM-DEPENDENT GLUCOSE TRANSPORTER 1"/>
    <property type="match status" value="1"/>
</dbReference>
<dbReference type="SUPFAM" id="SSF103473">
    <property type="entry name" value="MFS general substrate transporter"/>
    <property type="match status" value="1"/>
</dbReference>
<keyword evidence="3 5" id="KW-0472">Membrane</keyword>
<evidence type="ECO:0000313" key="7">
    <source>
        <dbReference type="EMBL" id="RWS10200.1"/>
    </source>
</evidence>
<accession>A0A3S3P8K2</accession>
<dbReference type="GO" id="GO:0022857">
    <property type="term" value="F:transmembrane transporter activity"/>
    <property type="evidence" value="ECO:0007669"/>
    <property type="project" value="InterPro"/>
</dbReference>
<feature type="transmembrane region" description="Helical" evidence="5">
    <location>
        <begin position="159"/>
        <end position="177"/>
    </location>
</feature>
<evidence type="ECO:0000256" key="1">
    <source>
        <dbReference type="ARBA" id="ARBA00022692"/>
    </source>
</evidence>
<sequence>MPFLPHLLFLLANQAVFGLTTAGIDTASNVLIMELWETQSNRYLQTMHLGYSVGATISPLLARPFVFADDIKNNATIISNSSSVLIPASDLKIIIPFAIAAAISALAGIVFLCAEMLNPYKSPQRSITRKNQLTEKIEAGEESSDEQQLLSNQLLPMSYYYIFVTCAALLFCIYLGIECNIGNFLPMYLRQLKLGITEKTALYISATFNAMYIVMRIISIILAFKLNTAVMLSFSFALLLASNIHMFLSSSTSVLSIWIHIGFIGASCAWVYPGFYAFVEERIDVTNPIGGLFTFSSSVITSVAPLVVGNFIDNNPQVFVFWNLASIICVSILFLALLGTDVWKKKALTRLTVYRIAQ</sequence>
<keyword evidence="1 5" id="KW-0812">Transmembrane</keyword>
<feature type="transmembrane region" description="Helical" evidence="5">
    <location>
        <begin position="201"/>
        <end position="222"/>
    </location>
</feature>
<dbReference type="Gene3D" id="1.20.1250.20">
    <property type="entry name" value="MFS general substrate transporter like domains"/>
    <property type="match status" value="1"/>
</dbReference>
<feature type="chain" id="PRO_5018626303" description="Major facilitator superfamily domain-containing protein 4A" evidence="6">
    <location>
        <begin position="19"/>
        <end position="358"/>
    </location>
</feature>
<feature type="transmembrane region" description="Helical" evidence="5">
    <location>
        <begin position="254"/>
        <end position="279"/>
    </location>
</feature>
<feature type="transmembrane region" description="Helical" evidence="5">
    <location>
        <begin position="291"/>
        <end position="312"/>
    </location>
</feature>
<dbReference type="EMBL" id="NCKU01002187">
    <property type="protein sequence ID" value="RWS10200.1"/>
    <property type="molecule type" value="Genomic_DNA"/>
</dbReference>
<evidence type="ECO:0000313" key="8">
    <source>
        <dbReference type="Proteomes" id="UP000285301"/>
    </source>
</evidence>
<name>A0A3S3P8K2_9ACAR</name>
<evidence type="ECO:0000256" key="5">
    <source>
        <dbReference type="SAM" id="Phobius"/>
    </source>
</evidence>
<dbReference type="AlphaFoldDB" id="A0A3S3P8K2"/>
<keyword evidence="7" id="KW-0813">Transport</keyword>
<evidence type="ECO:0000256" key="3">
    <source>
        <dbReference type="ARBA" id="ARBA00023136"/>
    </source>
</evidence>
<evidence type="ECO:0000256" key="2">
    <source>
        <dbReference type="ARBA" id="ARBA00022989"/>
    </source>
</evidence>
<keyword evidence="8" id="KW-1185">Reference proteome</keyword>
<feature type="transmembrane region" description="Helical" evidence="5">
    <location>
        <begin position="93"/>
        <end position="117"/>
    </location>
</feature>
<dbReference type="InterPro" id="IPR036259">
    <property type="entry name" value="MFS_trans_sf"/>
</dbReference>
<proteinExistence type="predicted"/>
<feature type="transmembrane region" description="Helical" evidence="5">
    <location>
        <begin position="318"/>
        <end position="338"/>
    </location>
</feature>
<gene>
    <name evidence="7" type="ORF">B4U79_17638</name>
</gene>
<dbReference type="PANTHER" id="PTHR23121:SF10">
    <property type="entry name" value="MAJOR FACILITATOR SUPERFAMILY DOMAIN-CONTAINING PROTEIN 4A"/>
    <property type="match status" value="1"/>
</dbReference>
<protein>
    <recommendedName>
        <fullName evidence="4">Major facilitator superfamily domain-containing protein 4A</fullName>
    </recommendedName>
</protein>
<feature type="transmembrane region" description="Helical" evidence="5">
    <location>
        <begin position="229"/>
        <end position="248"/>
    </location>
</feature>
<evidence type="ECO:0000256" key="4">
    <source>
        <dbReference type="ARBA" id="ARBA00040840"/>
    </source>
</evidence>
<dbReference type="InterPro" id="IPR011701">
    <property type="entry name" value="MFS"/>
</dbReference>
<organism evidence="7 8">
    <name type="scientific">Dinothrombium tinctorium</name>
    <dbReference type="NCBI Taxonomy" id="1965070"/>
    <lineage>
        <taxon>Eukaryota</taxon>
        <taxon>Metazoa</taxon>
        <taxon>Ecdysozoa</taxon>
        <taxon>Arthropoda</taxon>
        <taxon>Chelicerata</taxon>
        <taxon>Arachnida</taxon>
        <taxon>Acari</taxon>
        <taxon>Acariformes</taxon>
        <taxon>Trombidiformes</taxon>
        <taxon>Prostigmata</taxon>
        <taxon>Anystina</taxon>
        <taxon>Parasitengona</taxon>
        <taxon>Trombidioidea</taxon>
        <taxon>Trombidiidae</taxon>
        <taxon>Dinothrombium</taxon>
    </lineage>
</organism>
<evidence type="ECO:0000256" key="6">
    <source>
        <dbReference type="SAM" id="SignalP"/>
    </source>
</evidence>
<keyword evidence="2 5" id="KW-1133">Transmembrane helix</keyword>